<protein>
    <submittedName>
        <fullName evidence="1">Uncharacterized protein</fullName>
    </submittedName>
</protein>
<evidence type="ECO:0000313" key="2">
    <source>
        <dbReference type="Proteomes" id="UP000777265"/>
    </source>
</evidence>
<reference evidence="1" key="1">
    <citation type="journal article" date="2020" name="Biotechnol. Biofuels">
        <title>New insights from the biogas microbiome by comprehensive genome-resolved metagenomics of nearly 1600 species originating from multiple anaerobic digesters.</title>
        <authorList>
            <person name="Campanaro S."/>
            <person name="Treu L."/>
            <person name="Rodriguez-R L.M."/>
            <person name="Kovalovszki A."/>
            <person name="Ziels R.M."/>
            <person name="Maus I."/>
            <person name="Zhu X."/>
            <person name="Kougias P.G."/>
            <person name="Basile A."/>
            <person name="Luo G."/>
            <person name="Schluter A."/>
            <person name="Konstantinidis K.T."/>
            <person name="Angelidaki I."/>
        </authorList>
    </citation>
    <scope>NUCLEOTIDE SEQUENCE</scope>
    <source>
        <strain evidence="1">AS06rmzACSIP_7</strain>
    </source>
</reference>
<name>A0A971S032_9BACT</name>
<sequence length="104" mass="12267">MVESLVDNIVALEREADALIEESRLEAKRIKLAAETDLARFRDELARDRDDRLANLKKEFDRKYQEGLRAEEDKLADGLNAIDQIPDTLVRQQIERILNRFREW</sequence>
<accession>A0A971S032</accession>
<organism evidence="1 2">
    <name type="scientific">Syntrophorhabdus aromaticivorans</name>
    <dbReference type="NCBI Taxonomy" id="328301"/>
    <lineage>
        <taxon>Bacteria</taxon>
        <taxon>Pseudomonadati</taxon>
        <taxon>Thermodesulfobacteriota</taxon>
        <taxon>Syntrophorhabdia</taxon>
        <taxon>Syntrophorhabdales</taxon>
        <taxon>Syntrophorhabdaceae</taxon>
        <taxon>Syntrophorhabdus</taxon>
    </lineage>
</organism>
<gene>
    <name evidence="1" type="ORF">GXY80_04645</name>
</gene>
<dbReference type="EMBL" id="JAAYEE010000081">
    <property type="protein sequence ID" value="NLW34758.1"/>
    <property type="molecule type" value="Genomic_DNA"/>
</dbReference>
<evidence type="ECO:0000313" key="1">
    <source>
        <dbReference type="EMBL" id="NLW34758.1"/>
    </source>
</evidence>
<proteinExistence type="predicted"/>
<comment type="caution">
    <text evidence="1">The sequence shown here is derived from an EMBL/GenBank/DDBJ whole genome shotgun (WGS) entry which is preliminary data.</text>
</comment>
<dbReference type="Proteomes" id="UP000777265">
    <property type="component" value="Unassembled WGS sequence"/>
</dbReference>
<reference evidence="1" key="2">
    <citation type="submission" date="2020-01" db="EMBL/GenBank/DDBJ databases">
        <authorList>
            <person name="Campanaro S."/>
        </authorList>
    </citation>
    <scope>NUCLEOTIDE SEQUENCE</scope>
    <source>
        <strain evidence="1">AS06rmzACSIP_7</strain>
    </source>
</reference>
<dbReference type="AlphaFoldDB" id="A0A971S032"/>